<evidence type="ECO:0000313" key="1">
    <source>
        <dbReference type="EMBL" id="KAH3817126.1"/>
    </source>
</evidence>
<dbReference type="EMBL" id="JAIWYP010000005">
    <property type="protein sequence ID" value="KAH3817126.1"/>
    <property type="molecule type" value="Genomic_DNA"/>
</dbReference>
<gene>
    <name evidence="1" type="ORF">DPMN_118655</name>
</gene>
<keyword evidence="2" id="KW-1185">Reference proteome</keyword>
<sequence length="83" mass="9213">MKNKLSNLEQLIILPNKSFRDFVDICKLDKAKGLDIGESYVNDKGAAVLVSNIANVTLQPVVIFLVKKVQACKKYVGHVKVLK</sequence>
<proteinExistence type="predicted"/>
<organism evidence="1 2">
    <name type="scientific">Dreissena polymorpha</name>
    <name type="common">Zebra mussel</name>
    <name type="synonym">Mytilus polymorpha</name>
    <dbReference type="NCBI Taxonomy" id="45954"/>
    <lineage>
        <taxon>Eukaryota</taxon>
        <taxon>Metazoa</taxon>
        <taxon>Spiralia</taxon>
        <taxon>Lophotrochozoa</taxon>
        <taxon>Mollusca</taxon>
        <taxon>Bivalvia</taxon>
        <taxon>Autobranchia</taxon>
        <taxon>Heteroconchia</taxon>
        <taxon>Euheterodonta</taxon>
        <taxon>Imparidentia</taxon>
        <taxon>Neoheterodontei</taxon>
        <taxon>Myida</taxon>
        <taxon>Dreissenoidea</taxon>
        <taxon>Dreissenidae</taxon>
        <taxon>Dreissena</taxon>
    </lineage>
</organism>
<name>A0A9D4GGU5_DREPO</name>
<reference evidence="1" key="2">
    <citation type="submission" date="2020-11" db="EMBL/GenBank/DDBJ databases">
        <authorList>
            <person name="McCartney M.A."/>
            <person name="Auch B."/>
            <person name="Kono T."/>
            <person name="Mallez S."/>
            <person name="Becker A."/>
            <person name="Gohl D.M."/>
            <person name="Silverstein K.A.T."/>
            <person name="Koren S."/>
            <person name="Bechman K.B."/>
            <person name="Herman A."/>
            <person name="Abrahante J.E."/>
            <person name="Garbe J."/>
        </authorList>
    </citation>
    <scope>NUCLEOTIDE SEQUENCE</scope>
    <source>
        <strain evidence="1">Duluth1</strain>
        <tissue evidence="1">Whole animal</tissue>
    </source>
</reference>
<dbReference type="AlphaFoldDB" id="A0A9D4GGU5"/>
<protein>
    <submittedName>
        <fullName evidence="1">Uncharacterized protein</fullName>
    </submittedName>
</protein>
<dbReference type="Proteomes" id="UP000828390">
    <property type="component" value="Unassembled WGS sequence"/>
</dbReference>
<reference evidence="1" key="1">
    <citation type="journal article" date="2019" name="bioRxiv">
        <title>The Genome of the Zebra Mussel, Dreissena polymorpha: A Resource for Invasive Species Research.</title>
        <authorList>
            <person name="McCartney M.A."/>
            <person name="Auch B."/>
            <person name="Kono T."/>
            <person name="Mallez S."/>
            <person name="Zhang Y."/>
            <person name="Obille A."/>
            <person name="Becker A."/>
            <person name="Abrahante J.E."/>
            <person name="Garbe J."/>
            <person name="Badalamenti J.P."/>
            <person name="Herman A."/>
            <person name="Mangelson H."/>
            <person name="Liachko I."/>
            <person name="Sullivan S."/>
            <person name="Sone E.D."/>
            <person name="Koren S."/>
            <person name="Silverstein K.A.T."/>
            <person name="Beckman K.B."/>
            <person name="Gohl D.M."/>
        </authorList>
    </citation>
    <scope>NUCLEOTIDE SEQUENCE</scope>
    <source>
        <strain evidence="1">Duluth1</strain>
        <tissue evidence="1">Whole animal</tissue>
    </source>
</reference>
<evidence type="ECO:0000313" key="2">
    <source>
        <dbReference type="Proteomes" id="UP000828390"/>
    </source>
</evidence>
<comment type="caution">
    <text evidence="1">The sequence shown here is derived from an EMBL/GenBank/DDBJ whole genome shotgun (WGS) entry which is preliminary data.</text>
</comment>
<accession>A0A9D4GGU5</accession>